<dbReference type="AlphaFoldDB" id="A0A7L8AHQ7"/>
<dbReference type="OrthoDB" id="973857at2"/>
<organism evidence="2 3">
    <name type="scientific">Polaribacter haliotis</name>
    <dbReference type="NCBI Taxonomy" id="1888915"/>
    <lineage>
        <taxon>Bacteria</taxon>
        <taxon>Pseudomonadati</taxon>
        <taxon>Bacteroidota</taxon>
        <taxon>Flavobacteriia</taxon>
        <taxon>Flavobacteriales</taxon>
        <taxon>Flavobacteriaceae</taxon>
    </lineage>
</organism>
<sequence>MLDLIKRNSFFFDNCLNLANIFFEKGQYNFALKFIRQIAYFATFNQTGYYASWKLEQLLSKVSSKLNFNITNKFNNFKLESNEGQFNVLHVVSEIYLTGGHTKLMKNWILNDKENSHSIVSTSMNYKSFKEVLIHYNLESNSNYYLNGNIVEKAVQLRSLSVNYDRIVLHIHQYDIIPNLAFSNYKSKVILLNHADHTFWVGVSVANVIAQIRNSNIELDAVRRGIDIKQFYLPIPISKLEEKNRQKKESVKKSLGLSDDSIILLTIASAYKFKPNNHKNFFLDIVDILNSDKKIIIFIIGVTEDDVFVIKHPQIIYLGVLTNIKEYELIADIYLESYPLGSFTSTLEAMKKQTPVHLMYSPEDCIRFFSDSNDEFKYPKDFIEWKKKLLTLIKNENKYREKIIFFQNKYLKNNNLIDAWNLKLQNIYNTNYVNSKFKEDLSYKTKNEIFMMNYMHNKNIFSFKLLLKNTSFFNYFLFWNVISHIFILKVQTKMNKLKNSNM</sequence>
<evidence type="ECO:0000313" key="2">
    <source>
        <dbReference type="EMBL" id="QOD61526.1"/>
    </source>
</evidence>
<evidence type="ECO:0000313" key="3">
    <source>
        <dbReference type="Proteomes" id="UP000516764"/>
    </source>
</evidence>
<keyword evidence="3" id="KW-1185">Reference proteome</keyword>
<gene>
    <name evidence="2" type="ORF">H9I45_03485</name>
</gene>
<dbReference type="EMBL" id="CP061813">
    <property type="protein sequence ID" value="QOD61526.1"/>
    <property type="molecule type" value="Genomic_DNA"/>
</dbReference>
<proteinExistence type="predicted"/>
<evidence type="ECO:0008006" key="4">
    <source>
        <dbReference type="Google" id="ProtNLM"/>
    </source>
</evidence>
<dbReference type="RefSeq" id="WP_088353325.1">
    <property type="nucleotide sequence ID" value="NZ_CP061813.1"/>
</dbReference>
<keyword evidence="1" id="KW-0472">Membrane</keyword>
<name>A0A7L8AHQ7_9FLAO</name>
<dbReference type="KEGG" id="phal:H9I45_03485"/>
<keyword evidence="1" id="KW-0812">Transmembrane</keyword>
<protein>
    <recommendedName>
        <fullName evidence="4">Glycosyl transferase family 1 domain-containing protein</fullName>
    </recommendedName>
</protein>
<feature type="transmembrane region" description="Helical" evidence="1">
    <location>
        <begin position="472"/>
        <end position="490"/>
    </location>
</feature>
<dbReference type="Proteomes" id="UP000516764">
    <property type="component" value="Chromosome"/>
</dbReference>
<accession>A0A7L8AHQ7</accession>
<keyword evidence="1" id="KW-1133">Transmembrane helix</keyword>
<evidence type="ECO:0000256" key="1">
    <source>
        <dbReference type="SAM" id="Phobius"/>
    </source>
</evidence>
<dbReference type="SUPFAM" id="SSF53756">
    <property type="entry name" value="UDP-Glycosyltransferase/glycogen phosphorylase"/>
    <property type="match status" value="1"/>
</dbReference>
<reference evidence="2 3" key="1">
    <citation type="journal article" date="2016" name="Int. J. Syst. Evol. Microbiol.">
        <title>Polaribacter haliotis sp. nov., isolated from the gut of abalone Haliotis discus hannai.</title>
        <authorList>
            <person name="Kim Y.O."/>
            <person name="Park I.S."/>
            <person name="Park S."/>
            <person name="Nam B.H."/>
            <person name="Park J.M."/>
            <person name="Kim D.G."/>
            <person name="Yoon J.H."/>
        </authorList>
    </citation>
    <scope>NUCLEOTIDE SEQUENCE [LARGE SCALE GENOMIC DNA]</scope>
    <source>
        <strain evidence="2 3">KCTC 52418</strain>
    </source>
</reference>